<reference evidence="2" key="1">
    <citation type="submission" date="2022-09" db="EMBL/GenBank/DDBJ databases">
        <title>The complete genome of Acidovorax sp. 5MLIR.</title>
        <authorList>
            <person name="Liu L."/>
            <person name="Yue J."/>
            <person name="Yang F."/>
            <person name="Yuan J."/>
            <person name="Li L."/>
        </authorList>
    </citation>
    <scope>NUCLEOTIDE SEQUENCE</scope>
    <source>
        <strain evidence="2">5MLIR</strain>
    </source>
</reference>
<gene>
    <name evidence="2" type="ORF">M9799_05995</name>
</gene>
<proteinExistence type="predicted"/>
<evidence type="ECO:0000256" key="1">
    <source>
        <dbReference type="SAM" id="Phobius"/>
    </source>
</evidence>
<keyword evidence="1" id="KW-1133">Transmembrane helix</keyword>
<dbReference type="EMBL" id="CP106881">
    <property type="protein sequence ID" value="UYG52789.1"/>
    <property type="molecule type" value="Genomic_DNA"/>
</dbReference>
<dbReference type="Proteomes" id="UP001162800">
    <property type="component" value="Chromosome"/>
</dbReference>
<feature type="transmembrane region" description="Helical" evidence="1">
    <location>
        <begin position="12"/>
        <end position="39"/>
    </location>
</feature>
<dbReference type="RefSeq" id="WP_231043350.1">
    <property type="nucleotide sequence ID" value="NZ_CP106881.1"/>
</dbReference>
<keyword evidence="1" id="KW-0812">Transmembrane</keyword>
<evidence type="ECO:0000313" key="2">
    <source>
        <dbReference type="EMBL" id="UYG52789.1"/>
    </source>
</evidence>
<name>A0ABY6GE85_9BURK</name>
<feature type="transmembrane region" description="Helical" evidence="1">
    <location>
        <begin position="185"/>
        <end position="205"/>
    </location>
</feature>
<keyword evidence="1" id="KW-0472">Membrane</keyword>
<sequence length="247" mass="26850">MSSHARHSPARAWVAPLVEAGGLWLLIMLMGTALIVGVLDQWRQQELQDIERAKLELTLREVHDKLEADLALGMELQHDSRIEELLQRQREKDPQIYTLEVLAPDGRTLFSTDRASVGEPLPPDALAAARQGAAQRRPWHAQIGALHMMGLGLHNAFGETAGHVGISYASHTAGYAAGSLVTVQVQLALLAVALGGLAVVWLATWPQRRLLHAQSQGQLAQVHARIGATCARLDEGAARLDAVEHIE</sequence>
<protein>
    <submittedName>
        <fullName evidence="2">Uncharacterized protein</fullName>
    </submittedName>
</protein>
<accession>A0ABY6GE85</accession>
<keyword evidence="3" id="KW-1185">Reference proteome</keyword>
<organism evidence="2 3">
    <name type="scientific">Comamonas endophytica</name>
    <dbReference type="NCBI Taxonomy" id="2949090"/>
    <lineage>
        <taxon>Bacteria</taxon>
        <taxon>Pseudomonadati</taxon>
        <taxon>Pseudomonadota</taxon>
        <taxon>Betaproteobacteria</taxon>
        <taxon>Burkholderiales</taxon>
        <taxon>Comamonadaceae</taxon>
        <taxon>Comamonas</taxon>
    </lineage>
</organism>
<evidence type="ECO:0000313" key="3">
    <source>
        <dbReference type="Proteomes" id="UP001162800"/>
    </source>
</evidence>